<evidence type="ECO:0000256" key="5">
    <source>
        <dbReference type="SAM" id="Phobius"/>
    </source>
</evidence>
<feature type="transmembrane region" description="Helical" evidence="5">
    <location>
        <begin position="48"/>
        <end position="71"/>
    </location>
</feature>
<dbReference type="Gene3D" id="2.40.50.140">
    <property type="entry name" value="Nucleic acid-binding proteins"/>
    <property type="match status" value="1"/>
</dbReference>
<evidence type="ECO:0000256" key="1">
    <source>
        <dbReference type="ARBA" id="ARBA00004141"/>
    </source>
</evidence>
<dbReference type="Proteomes" id="UP000233458">
    <property type="component" value="Chromosome"/>
</dbReference>
<dbReference type="InterPro" id="IPR002810">
    <property type="entry name" value="NfeD-like_C"/>
</dbReference>
<dbReference type="PANTHER" id="PTHR33507:SF3">
    <property type="entry name" value="INNER MEMBRANE PROTEIN YBBJ"/>
    <property type="match status" value="1"/>
</dbReference>
<evidence type="ECO:0000313" key="7">
    <source>
        <dbReference type="EMBL" id="AUG51305.1"/>
    </source>
</evidence>
<keyword evidence="8" id="KW-1185">Reference proteome</keyword>
<dbReference type="EMBL" id="CP024199">
    <property type="protein sequence ID" value="AUG51305.1"/>
    <property type="molecule type" value="Genomic_DNA"/>
</dbReference>
<proteinExistence type="predicted"/>
<gene>
    <name evidence="7" type="ORF">CSC3H3_00155</name>
</gene>
<reference evidence="7 8" key="1">
    <citation type="submission" date="2017-10" db="EMBL/GenBank/DDBJ databases">
        <title>Biodiversity and function of Thalassospira species in the particle-attached aromatic-hydrocarbon-degrading consortia from the surface seawater of the China South Sea.</title>
        <authorList>
            <person name="Dong C."/>
            <person name="Liu R."/>
            <person name="Shao Z."/>
        </authorList>
    </citation>
    <scope>NUCLEOTIDE SEQUENCE [LARGE SCALE GENOMIC DNA]</scope>
    <source>
        <strain evidence="7 8">CSC3H3</strain>
    </source>
</reference>
<evidence type="ECO:0000313" key="8">
    <source>
        <dbReference type="Proteomes" id="UP000233458"/>
    </source>
</evidence>
<evidence type="ECO:0000259" key="6">
    <source>
        <dbReference type="Pfam" id="PF01957"/>
    </source>
</evidence>
<sequence>MDFLFSEGMTYWHWWSLAAILLVLEVMAPGVFFLWLAFAAAVTGFAKLLVVTMGIEIQLLVFALCGILATFAGRRWLVRKPGETPDDADSDAPGLNQREAQLRGRVITLAEDVTGGETRVMLDGTTWRLQVAGPLLAGQQVRITAIKGTVLQGEAVNAQ</sequence>
<dbReference type="PANTHER" id="PTHR33507">
    <property type="entry name" value="INNER MEMBRANE PROTEIN YBBJ"/>
    <property type="match status" value="1"/>
</dbReference>
<dbReference type="SUPFAM" id="SSF141322">
    <property type="entry name" value="NfeD domain-like"/>
    <property type="match status" value="1"/>
</dbReference>
<comment type="subcellular location">
    <subcellularLocation>
        <location evidence="1">Membrane</location>
        <topology evidence="1">Multi-pass membrane protein</topology>
    </subcellularLocation>
</comment>
<name>A0ABM6Q4C6_9PROT</name>
<protein>
    <recommendedName>
        <fullName evidence="6">NfeD-like C-terminal domain-containing protein</fullName>
    </recommendedName>
</protein>
<evidence type="ECO:0000256" key="2">
    <source>
        <dbReference type="ARBA" id="ARBA00022692"/>
    </source>
</evidence>
<keyword evidence="3 5" id="KW-1133">Transmembrane helix</keyword>
<dbReference type="InterPro" id="IPR012340">
    <property type="entry name" value="NA-bd_OB-fold"/>
</dbReference>
<dbReference type="InterPro" id="IPR052165">
    <property type="entry name" value="Membrane_assoc_protease"/>
</dbReference>
<feature type="transmembrane region" description="Helical" evidence="5">
    <location>
        <begin position="12"/>
        <end position="42"/>
    </location>
</feature>
<evidence type="ECO:0000256" key="4">
    <source>
        <dbReference type="ARBA" id="ARBA00023136"/>
    </source>
</evidence>
<feature type="domain" description="NfeD-like C-terminal" evidence="6">
    <location>
        <begin position="101"/>
        <end position="151"/>
    </location>
</feature>
<accession>A0ABM6Q4C6</accession>
<keyword evidence="4 5" id="KW-0472">Membrane</keyword>
<keyword evidence="2 5" id="KW-0812">Transmembrane</keyword>
<organism evidence="7 8">
    <name type="scientific">Thalassospira marina</name>
    <dbReference type="NCBI Taxonomy" id="2048283"/>
    <lineage>
        <taxon>Bacteria</taxon>
        <taxon>Pseudomonadati</taxon>
        <taxon>Pseudomonadota</taxon>
        <taxon>Alphaproteobacteria</taxon>
        <taxon>Rhodospirillales</taxon>
        <taxon>Thalassospiraceae</taxon>
        <taxon>Thalassospira</taxon>
    </lineage>
</organism>
<dbReference type="RefSeq" id="WP_101282928.1">
    <property type="nucleotide sequence ID" value="NZ_CP024199.1"/>
</dbReference>
<evidence type="ECO:0000256" key="3">
    <source>
        <dbReference type="ARBA" id="ARBA00022989"/>
    </source>
</evidence>
<dbReference type="Pfam" id="PF01957">
    <property type="entry name" value="NfeD"/>
    <property type="match status" value="1"/>
</dbReference>